<dbReference type="RefSeq" id="WP_258936231.1">
    <property type="nucleotide sequence ID" value="NZ_JANBBF010000008.1"/>
</dbReference>
<evidence type="ECO:0000259" key="3">
    <source>
        <dbReference type="Pfam" id="PF09423"/>
    </source>
</evidence>
<name>A0ABW6G5N7_9PSEU</name>
<accession>A0ABW6G5N7</accession>
<evidence type="ECO:0000313" key="6">
    <source>
        <dbReference type="Proteomes" id="UP001598673"/>
    </source>
</evidence>
<comment type="caution">
    <text evidence="5">The sequence shown here is derived from an EMBL/GenBank/DDBJ whole genome shotgun (WGS) entry which is preliminary data.</text>
</comment>
<dbReference type="PANTHER" id="PTHR43606">
    <property type="entry name" value="PHOSPHATASE, PUTATIVE (AFU_ORTHOLOGUE AFUA_6G08710)-RELATED"/>
    <property type="match status" value="1"/>
</dbReference>
<evidence type="ECO:0000259" key="4">
    <source>
        <dbReference type="Pfam" id="PF16655"/>
    </source>
</evidence>
<dbReference type="Pfam" id="PF09423">
    <property type="entry name" value="PhoD"/>
    <property type="match status" value="1"/>
</dbReference>
<keyword evidence="2" id="KW-0732">Signal</keyword>
<dbReference type="Gene3D" id="2.60.40.380">
    <property type="entry name" value="Purple acid phosphatase-like, N-terminal"/>
    <property type="match status" value="1"/>
</dbReference>
<dbReference type="InterPro" id="IPR029052">
    <property type="entry name" value="Metallo-depent_PP-like"/>
</dbReference>
<dbReference type="PROSITE" id="PS51318">
    <property type="entry name" value="TAT"/>
    <property type="match status" value="1"/>
</dbReference>
<dbReference type="InterPro" id="IPR032093">
    <property type="entry name" value="PhoD_N"/>
</dbReference>
<evidence type="ECO:0000256" key="2">
    <source>
        <dbReference type="SAM" id="SignalP"/>
    </source>
</evidence>
<proteinExistence type="predicted"/>
<keyword evidence="6" id="KW-1185">Reference proteome</keyword>
<dbReference type="CDD" id="cd07389">
    <property type="entry name" value="MPP_PhoD"/>
    <property type="match status" value="1"/>
</dbReference>
<dbReference type="InterPro" id="IPR052900">
    <property type="entry name" value="Phospholipid_Metab_Enz"/>
</dbReference>
<dbReference type="InterPro" id="IPR018946">
    <property type="entry name" value="PhoD-like_MPP"/>
</dbReference>
<feature type="region of interest" description="Disordered" evidence="1">
    <location>
        <begin position="324"/>
        <end position="343"/>
    </location>
</feature>
<feature type="domain" description="Phospholipase D N-terminal" evidence="4">
    <location>
        <begin position="52"/>
        <end position="151"/>
    </location>
</feature>
<dbReference type="Gene3D" id="3.60.21.70">
    <property type="entry name" value="PhoD-like phosphatase"/>
    <property type="match status" value="1"/>
</dbReference>
<dbReference type="PANTHER" id="PTHR43606:SF2">
    <property type="entry name" value="ALKALINE PHOSPHATASE FAMILY PROTEIN (AFU_ORTHOLOGUE AFUA_5G03860)"/>
    <property type="match status" value="1"/>
</dbReference>
<dbReference type="SUPFAM" id="SSF56300">
    <property type="entry name" value="Metallo-dependent phosphatases"/>
    <property type="match status" value="1"/>
</dbReference>
<gene>
    <name evidence="5" type="ORF">ACFWGY_14170</name>
</gene>
<dbReference type="InterPro" id="IPR038607">
    <property type="entry name" value="PhoD-like_sf"/>
</dbReference>
<dbReference type="Proteomes" id="UP001598673">
    <property type="component" value="Unassembled WGS sequence"/>
</dbReference>
<dbReference type="EMBL" id="JBHXCV010000008">
    <property type="protein sequence ID" value="MFD6794483.1"/>
    <property type="molecule type" value="Genomic_DNA"/>
</dbReference>
<protein>
    <submittedName>
        <fullName evidence="5">Alkaline phosphatase D family protein</fullName>
    </submittedName>
</protein>
<feature type="signal peptide" evidence="2">
    <location>
        <begin position="1"/>
        <end position="26"/>
    </location>
</feature>
<feature type="chain" id="PRO_5045733872" evidence="2">
    <location>
        <begin position="27"/>
        <end position="524"/>
    </location>
</feature>
<evidence type="ECO:0000256" key="1">
    <source>
        <dbReference type="SAM" id="MobiDB-lite"/>
    </source>
</evidence>
<reference evidence="5 6" key="1">
    <citation type="submission" date="2024-09" db="EMBL/GenBank/DDBJ databases">
        <title>The Natural Products Discovery Center: Release of the First 8490 Sequenced Strains for Exploring Actinobacteria Biosynthetic Diversity.</title>
        <authorList>
            <person name="Kalkreuter E."/>
            <person name="Kautsar S.A."/>
            <person name="Yang D."/>
            <person name="Bader C.D."/>
            <person name="Teijaro C.N."/>
            <person name="Fluegel L."/>
            <person name="Davis C.M."/>
            <person name="Simpson J.R."/>
            <person name="Lauterbach L."/>
            <person name="Steele A.D."/>
            <person name="Gui C."/>
            <person name="Meng S."/>
            <person name="Li G."/>
            <person name="Viehrig K."/>
            <person name="Ye F."/>
            <person name="Su P."/>
            <person name="Kiefer A.F."/>
            <person name="Nichols A."/>
            <person name="Cepeda A.J."/>
            <person name="Yan W."/>
            <person name="Fan B."/>
            <person name="Jiang Y."/>
            <person name="Adhikari A."/>
            <person name="Zheng C.-J."/>
            <person name="Schuster L."/>
            <person name="Cowan T.M."/>
            <person name="Smanski M.J."/>
            <person name="Chevrette M.G."/>
            <person name="De Carvalho L.P.S."/>
            <person name="Shen B."/>
        </authorList>
    </citation>
    <scope>NUCLEOTIDE SEQUENCE [LARGE SCALE GENOMIC DNA]</scope>
    <source>
        <strain evidence="5 6">NPDC060353</strain>
    </source>
</reference>
<dbReference type="InterPro" id="IPR006311">
    <property type="entry name" value="TAT_signal"/>
</dbReference>
<organism evidence="5 6">
    <name type="scientific">Prauserella salsuginis</name>
    <dbReference type="NCBI Taxonomy" id="387889"/>
    <lineage>
        <taxon>Bacteria</taxon>
        <taxon>Bacillati</taxon>
        <taxon>Actinomycetota</taxon>
        <taxon>Actinomycetes</taxon>
        <taxon>Pseudonocardiales</taxon>
        <taxon>Pseudonocardiaceae</taxon>
        <taxon>Prauserella</taxon>
        <taxon>Prauserella salsuginis group</taxon>
    </lineage>
</organism>
<evidence type="ECO:0000313" key="5">
    <source>
        <dbReference type="EMBL" id="MFD6794483.1"/>
    </source>
</evidence>
<dbReference type="Pfam" id="PF16655">
    <property type="entry name" value="PhoD_N"/>
    <property type="match status" value="1"/>
</dbReference>
<sequence>MNGFDRRRFLGLGFLGLGGAAGAALAAGGLAAGATWASPAQRSRFTSHPFALGVASGDPLPSGVVLWTRLAPEPLAEDGSGGMRGRGAVPVRWEVAEDERFSRRVAHGVANATAELGHSVHVEVDTLRPDREYFYRFRAGGEISPVGRTRTAPTAAANLDRLAFAFVSCQNYPAGYYTAHRHLADEDLRAVVHLGDYIYEGGATGNIGRAHAPAHEVHSLADYRIRHAQYRTDPDLQRSHAAFPWIVTWDDHEVENNYADEISQHDGVAPGDFLVRRAAAYQAYYEHLPLRRSSVPKGPDMRIYRRLRFGALAEFNVLDGRQYRSDQVDRNSPEAQDPDRSMLGAEQERWLLDGLGSSTARWNILAQQTVMARADRDPGEGLRLPMDNWNGYEPARQRLFDGVVERGVENMVVITGDAHCSMAADLKQDFADPESPTVGAEFLGTSISSGGDGADTDRRGEQWLAANPHMKFYNQRRGYVRCTVDRDSYRADYRAVPYVTRRGAPVSTLAGFVVENGRPGVQEV</sequence>
<feature type="domain" description="PhoD-like phosphatase metallophosphatase" evidence="3">
    <location>
        <begin position="164"/>
        <end position="493"/>
    </location>
</feature>